<evidence type="ECO:0000259" key="1">
    <source>
        <dbReference type="Pfam" id="PF12146"/>
    </source>
</evidence>
<keyword evidence="2" id="KW-0378">Hydrolase</keyword>
<protein>
    <submittedName>
        <fullName evidence="2">Alpha/beta fold hydrolase</fullName>
    </submittedName>
</protein>
<dbReference type="InterPro" id="IPR051044">
    <property type="entry name" value="MAG_DAG_Lipase"/>
</dbReference>
<dbReference type="Gene3D" id="3.40.50.1820">
    <property type="entry name" value="alpha/beta hydrolase"/>
    <property type="match status" value="1"/>
</dbReference>
<gene>
    <name evidence="2" type="ORF">ACFPYN_02830</name>
</gene>
<dbReference type="Pfam" id="PF12146">
    <property type="entry name" value="Hydrolase_4"/>
    <property type="match status" value="1"/>
</dbReference>
<sequence length="306" mass="34425">MTKSIHYVKMSDGYEIYTVVYKPQTPPIGHVHLLHGMAEHIGRYEEFALHLVTQGYIVTGHDHRGHGNSGQKQSQIGFFADKDGFERVTEDVREVLQDVRKDIICDKPILFAHSMGSFIGRRYIQVYGQSVSKIVLSGTGGPVGVSGSLGKWMAKGFGHLKGKQTENQLLNKLTFGKYNAAFKDAKSEFDWLSSDPKEVKKYIDDPFCGFVASNQFFVDLISGLQMIHHTKEIAHIPKDLPILLISGSMDPVSQNGKQIWVVAEQYKKAGLSDVTVVLIEGKRHEILKEIGKEETYEVITKWMEKK</sequence>
<reference evidence="3" key="1">
    <citation type="journal article" date="2019" name="Int. J. Syst. Evol. Microbiol.">
        <title>The Global Catalogue of Microorganisms (GCM) 10K type strain sequencing project: providing services to taxonomists for standard genome sequencing and annotation.</title>
        <authorList>
            <consortium name="The Broad Institute Genomics Platform"/>
            <consortium name="The Broad Institute Genome Sequencing Center for Infectious Disease"/>
            <person name="Wu L."/>
            <person name="Ma J."/>
        </authorList>
    </citation>
    <scope>NUCLEOTIDE SEQUENCE [LARGE SCALE GENOMIC DNA]</scope>
    <source>
        <strain evidence="3">CCUG 54527</strain>
    </source>
</reference>
<evidence type="ECO:0000313" key="2">
    <source>
        <dbReference type="EMBL" id="MFC6038382.1"/>
    </source>
</evidence>
<dbReference type="GO" id="GO:0016787">
    <property type="term" value="F:hydrolase activity"/>
    <property type="evidence" value="ECO:0007669"/>
    <property type="project" value="UniProtKB-KW"/>
</dbReference>
<name>A0ABW1L5H3_9BACL</name>
<dbReference type="EMBL" id="JBHSRI010000002">
    <property type="protein sequence ID" value="MFC6038382.1"/>
    <property type="molecule type" value="Genomic_DNA"/>
</dbReference>
<evidence type="ECO:0000313" key="3">
    <source>
        <dbReference type="Proteomes" id="UP001596170"/>
    </source>
</evidence>
<dbReference type="PANTHER" id="PTHR11614">
    <property type="entry name" value="PHOSPHOLIPASE-RELATED"/>
    <property type="match status" value="1"/>
</dbReference>
<proteinExistence type="predicted"/>
<accession>A0ABW1L5H3</accession>
<organism evidence="2 3">
    <name type="scientific">Paenisporosarcina macmurdoensis</name>
    <dbReference type="NCBI Taxonomy" id="212659"/>
    <lineage>
        <taxon>Bacteria</taxon>
        <taxon>Bacillati</taxon>
        <taxon>Bacillota</taxon>
        <taxon>Bacilli</taxon>
        <taxon>Bacillales</taxon>
        <taxon>Caryophanaceae</taxon>
        <taxon>Paenisporosarcina</taxon>
    </lineage>
</organism>
<feature type="domain" description="Serine aminopeptidase S33" evidence="1">
    <location>
        <begin position="26"/>
        <end position="289"/>
    </location>
</feature>
<dbReference type="RefSeq" id="WP_377732398.1">
    <property type="nucleotide sequence ID" value="NZ_JBHSRI010000002.1"/>
</dbReference>
<dbReference type="InterPro" id="IPR029058">
    <property type="entry name" value="AB_hydrolase_fold"/>
</dbReference>
<comment type="caution">
    <text evidence="2">The sequence shown here is derived from an EMBL/GenBank/DDBJ whole genome shotgun (WGS) entry which is preliminary data.</text>
</comment>
<dbReference type="SUPFAM" id="SSF53474">
    <property type="entry name" value="alpha/beta-Hydrolases"/>
    <property type="match status" value="1"/>
</dbReference>
<keyword evidence="3" id="KW-1185">Reference proteome</keyword>
<dbReference type="InterPro" id="IPR022742">
    <property type="entry name" value="Hydrolase_4"/>
</dbReference>
<dbReference type="Proteomes" id="UP001596170">
    <property type="component" value="Unassembled WGS sequence"/>
</dbReference>